<dbReference type="SMART" id="SM00060">
    <property type="entry name" value="FN3"/>
    <property type="match status" value="2"/>
</dbReference>
<evidence type="ECO:0000256" key="3">
    <source>
        <dbReference type="SAM" id="SignalP"/>
    </source>
</evidence>
<dbReference type="Proteomes" id="UP000285317">
    <property type="component" value="Chromosome"/>
</dbReference>
<dbReference type="PANTHER" id="PTHR19328">
    <property type="entry name" value="HEDGEHOG-INTERACTING PROTEIN"/>
    <property type="match status" value="1"/>
</dbReference>
<dbReference type="SUPFAM" id="SSF49265">
    <property type="entry name" value="Fibronectin type III"/>
    <property type="match status" value="1"/>
</dbReference>
<feature type="chain" id="PRO_5018723389" evidence="3">
    <location>
        <begin position="38"/>
        <end position="711"/>
    </location>
</feature>
<evidence type="ECO:0000313" key="5">
    <source>
        <dbReference type="EMBL" id="AZZ51768.1"/>
    </source>
</evidence>
<dbReference type="PROSITE" id="PS50231">
    <property type="entry name" value="RICIN_B_LECTIN"/>
    <property type="match status" value="1"/>
</dbReference>
<dbReference type="KEGG" id="rfs:C1I64_06715"/>
<reference evidence="5 6" key="1">
    <citation type="submission" date="2018-03" db="EMBL/GenBank/DDBJ databases">
        <title>Bacteriophage NCPPB3778 and a type I-E CRISPR drive the evolution of the US Biological Select Agent, Rathayibacter toxicus.</title>
        <authorList>
            <person name="Davis E.W.II."/>
            <person name="Tabima J.F."/>
            <person name="Weisberg A.J."/>
            <person name="Dantas Lopes L."/>
            <person name="Wiseman M.S."/>
            <person name="Wiseman M.S."/>
            <person name="Pupko T."/>
            <person name="Belcher M.S."/>
            <person name="Sechler A.J."/>
            <person name="Tancos M.A."/>
            <person name="Schroeder B.K."/>
            <person name="Murray T.D."/>
            <person name="Luster D.G."/>
            <person name="Schneider W.L."/>
            <person name="Rogers E."/>
            <person name="Andreote F.D."/>
            <person name="Grunwald N.J."/>
            <person name="Putnam M.L."/>
            <person name="Chang J.H."/>
        </authorList>
    </citation>
    <scope>NUCLEOTIDE SEQUENCE [LARGE SCALE GENOMIC DNA]</scope>
    <source>
        <strain evidence="5 6">DSM 15932</strain>
    </source>
</reference>
<dbReference type="Gene3D" id="2.120.10.30">
    <property type="entry name" value="TolB, C-terminal domain"/>
    <property type="match status" value="1"/>
</dbReference>
<sequence length="711" mass="73394">MRFTIRRSTVRRSAVPRSLAVAVLAVALIVSGAPAQAAPAPAQAAAAAAAAAPVVGPITGVASKRCLDVPNGSTANRTIVVLYDCNSGANQKWTIATTGEITVYGGAKCLEVRNRSTTAGADVQISDCVGGDGQRWRVESDGTIRAVASGLCLSVKDRKTANRSSVQIAACAGGDWQKWRTSAVVADTTAPSAPGSPRVTNLACRTATFSWNASTDAVGVAGYDVYHDGQFMKSVAGNVLSTGLDVVPGAQWGLYVNARDAAGNVSQASATVAVTIPQCSTDTQAPTSPTGLTARASGTAVTLTWTASTDDVGVRSYTVFRGSAQVGTVAGSGTTAPVTTFTESGLAANTAYSYTVAAVDAQGNTSARSAAAAVTTGGACSTAFCTVTQTATDTDIPWGLTTVPDGTVLYSRRDAQDIIRLNPTTGVKTSLGTVPNVQSTDGEGGLLGIAVSPTFATDQWLYVMHTSPTDNRVIRLKLVGDRFDTSTVQVLASGILRNKYHNGGRLRFGPDGKLYVSTGDGQNTATAQNLNSLSGKILRINPDGSIPSDNPFGNAVWSYGHRNPQGLAFDSQGRLWEQEFGNSVMDETNLIVRGGNYGWPACEGTSGSCGTAGFLAPKATYPTSAGSCSGLTVVRDVVYIACLRGTRLYRAPITGDALATPTSAFVGTYGRLRTVEPDGRGGLWMTTSNTGDKDSIPNNSSEKILRVTLGG</sequence>
<dbReference type="InterPro" id="IPR012938">
    <property type="entry name" value="Glc/Sorbosone_DH"/>
</dbReference>
<accession>A0A3Q9UXX7</accession>
<dbReference type="CDD" id="cd00063">
    <property type="entry name" value="FN3"/>
    <property type="match status" value="1"/>
</dbReference>
<dbReference type="InterPro" id="IPR011042">
    <property type="entry name" value="6-blade_b-propeller_TolB-like"/>
</dbReference>
<dbReference type="InterPro" id="IPR036116">
    <property type="entry name" value="FN3_sf"/>
</dbReference>
<dbReference type="AlphaFoldDB" id="A0A3Q9UXX7"/>
<gene>
    <name evidence="5" type="ORF">C1I64_06715</name>
</gene>
<dbReference type="InterPro" id="IPR003961">
    <property type="entry name" value="FN3_dom"/>
</dbReference>
<keyword evidence="2" id="KW-0624">Polysaccharide degradation</keyword>
<keyword evidence="2" id="KW-0119">Carbohydrate metabolism</keyword>
<dbReference type="PROSITE" id="PS50853">
    <property type="entry name" value="FN3"/>
    <property type="match status" value="1"/>
</dbReference>
<evidence type="ECO:0000313" key="6">
    <source>
        <dbReference type="Proteomes" id="UP000285317"/>
    </source>
</evidence>
<dbReference type="SUPFAM" id="SSF50370">
    <property type="entry name" value="Ricin B-like lectins"/>
    <property type="match status" value="1"/>
</dbReference>
<proteinExistence type="predicted"/>
<evidence type="ECO:0000256" key="1">
    <source>
        <dbReference type="ARBA" id="ARBA00023295"/>
    </source>
</evidence>
<dbReference type="PANTHER" id="PTHR19328:SF13">
    <property type="entry name" value="HIPL1 PROTEIN"/>
    <property type="match status" value="1"/>
</dbReference>
<organism evidence="5 6">
    <name type="scientific">Rathayibacter festucae DSM 15932</name>
    <dbReference type="NCBI Taxonomy" id="1328866"/>
    <lineage>
        <taxon>Bacteria</taxon>
        <taxon>Bacillati</taxon>
        <taxon>Actinomycetota</taxon>
        <taxon>Actinomycetes</taxon>
        <taxon>Micrococcales</taxon>
        <taxon>Microbacteriaceae</taxon>
        <taxon>Rathayibacter</taxon>
    </lineage>
</organism>
<dbReference type="InterPro" id="IPR000772">
    <property type="entry name" value="Ricin_B_lectin"/>
</dbReference>
<evidence type="ECO:0000259" key="4">
    <source>
        <dbReference type="PROSITE" id="PS50853"/>
    </source>
</evidence>
<dbReference type="InterPro" id="IPR011041">
    <property type="entry name" value="Quinoprot_gluc/sorb_DH_b-prop"/>
</dbReference>
<dbReference type="InterPro" id="IPR013783">
    <property type="entry name" value="Ig-like_fold"/>
</dbReference>
<dbReference type="Gene3D" id="2.80.10.50">
    <property type="match status" value="1"/>
</dbReference>
<dbReference type="Pfam" id="PF00041">
    <property type="entry name" value="fn3"/>
    <property type="match status" value="1"/>
</dbReference>
<feature type="signal peptide" evidence="3">
    <location>
        <begin position="1"/>
        <end position="37"/>
    </location>
</feature>
<keyword evidence="1" id="KW-0378">Hydrolase</keyword>
<protein>
    <submittedName>
        <fullName evidence="5">Glucose dehydrogenase</fullName>
    </submittedName>
</protein>
<dbReference type="GO" id="GO:0016798">
    <property type="term" value="F:hydrolase activity, acting on glycosyl bonds"/>
    <property type="evidence" value="ECO:0007669"/>
    <property type="project" value="UniProtKB-KW"/>
</dbReference>
<dbReference type="GO" id="GO:0000272">
    <property type="term" value="P:polysaccharide catabolic process"/>
    <property type="evidence" value="ECO:0007669"/>
    <property type="project" value="UniProtKB-KW"/>
</dbReference>
<dbReference type="SUPFAM" id="SSF50952">
    <property type="entry name" value="Soluble quinoprotein glucose dehydrogenase"/>
    <property type="match status" value="1"/>
</dbReference>
<dbReference type="Pfam" id="PF00652">
    <property type="entry name" value="Ricin_B_lectin"/>
    <property type="match status" value="1"/>
</dbReference>
<evidence type="ECO:0000256" key="2">
    <source>
        <dbReference type="ARBA" id="ARBA00023326"/>
    </source>
</evidence>
<keyword evidence="3" id="KW-0732">Signal</keyword>
<dbReference type="SMART" id="SM00458">
    <property type="entry name" value="RICIN"/>
    <property type="match status" value="1"/>
</dbReference>
<dbReference type="Gene3D" id="2.60.40.10">
    <property type="entry name" value="Immunoglobulins"/>
    <property type="match status" value="2"/>
</dbReference>
<feature type="domain" description="Fibronectin type-III" evidence="4">
    <location>
        <begin position="285"/>
        <end position="379"/>
    </location>
</feature>
<name>A0A3Q9UXX7_9MICO</name>
<dbReference type="Pfam" id="PF07995">
    <property type="entry name" value="GSDH"/>
    <property type="match status" value="1"/>
</dbReference>
<dbReference type="EMBL" id="CP028137">
    <property type="protein sequence ID" value="AZZ51768.1"/>
    <property type="molecule type" value="Genomic_DNA"/>
</dbReference>
<dbReference type="CDD" id="cd23418">
    <property type="entry name" value="beta-trefoil_Ricin_XLN-like"/>
    <property type="match status" value="1"/>
</dbReference>
<keyword evidence="1" id="KW-0326">Glycosidase</keyword>
<dbReference type="InterPro" id="IPR035992">
    <property type="entry name" value="Ricin_B-like_lectins"/>
</dbReference>
<dbReference type="RefSeq" id="WP_127886663.1">
    <property type="nucleotide sequence ID" value="NZ_CP028137.1"/>
</dbReference>